<dbReference type="PANTHER" id="PTHR10426:SF88">
    <property type="entry name" value="ADIPOCYTE PLASMA MEMBRANE-ASSOCIATED PROTEIN HEMOMUCIN-RELATED"/>
    <property type="match status" value="1"/>
</dbReference>
<dbReference type="EMBL" id="JBJKFK010002651">
    <property type="protein sequence ID" value="KAL3310791.1"/>
    <property type="molecule type" value="Genomic_DNA"/>
</dbReference>
<dbReference type="InterPro" id="IPR018119">
    <property type="entry name" value="Strictosidine_synth_cons-reg"/>
</dbReference>
<keyword evidence="6" id="KW-1185">Reference proteome</keyword>
<comment type="caution">
    <text evidence="5">The sequence shown here is derived from an EMBL/GenBank/DDBJ whole genome shotgun (WGS) entry which is preliminary data.</text>
</comment>
<feature type="domain" description="Strictosidine synthase conserved region" evidence="4">
    <location>
        <begin position="62"/>
        <end position="142"/>
    </location>
</feature>
<gene>
    <name evidence="5" type="ORF">Ciccas_010637</name>
</gene>
<dbReference type="AlphaFoldDB" id="A0ABD2PY86"/>
<sequence>MPASVITCGRPLGMRKDPFHPRIIVADAYLGIYAVSLQDRTNITKIFPSPDYKNDFKVTFFNDVEIISDGIFAVSESSTVLPYHKLMNTVLEASGTGRVYLVDTKLKHFKILAENLAFPNGLQLLKDGTTLIVAETTRHRILTIDLQTLKVGSFNDRIPGMPDNIRPSVRGGYWVGFACVSHADAPSLFYRLRHWPLIRWAAHKLIPAGIIHTMALQRHGISIRISEAGRVLESLQGVSVPGLGTVEVLELQNGTLFFSSYYLPHLRRLHPSAIHTQPQP</sequence>
<keyword evidence="3" id="KW-0325">Glycoprotein</keyword>
<reference evidence="5 6" key="1">
    <citation type="submission" date="2024-11" db="EMBL/GenBank/DDBJ databases">
        <title>Adaptive evolution of stress response genes in parasites aligns with host niche diversity.</title>
        <authorList>
            <person name="Hahn C."/>
            <person name="Resl P."/>
        </authorList>
    </citation>
    <scope>NUCLEOTIDE SEQUENCE [LARGE SCALE GENOMIC DNA]</scope>
    <source>
        <strain evidence="5">EGGRZ-B1_66</strain>
        <tissue evidence="5">Body</tissue>
    </source>
</reference>
<evidence type="ECO:0000256" key="1">
    <source>
        <dbReference type="ARBA" id="ARBA00009191"/>
    </source>
</evidence>
<comment type="similarity">
    <text evidence="1">Belongs to the strictosidine synthase family.</text>
</comment>
<evidence type="ECO:0000256" key="2">
    <source>
        <dbReference type="ARBA" id="ARBA00022553"/>
    </source>
</evidence>
<dbReference type="PANTHER" id="PTHR10426">
    <property type="entry name" value="STRICTOSIDINE SYNTHASE-RELATED"/>
    <property type="match status" value="1"/>
</dbReference>
<evidence type="ECO:0000259" key="4">
    <source>
        <dbReference type="Pfam" id="PF03088"/>
    </source>
</evidence>
<organism evidence="5 6">
    <name type="scientific">Cichlidogyrus casuarinus</name>
    <dbReference type="NCBI Taxonomy" id="1844966"/>
    <lineage>
        <taxon>Eukaryota</taxon>
        <taxon>Metazoa</taxon>
        <taxon>Spiralia</taxon>
        <taxon>Lophotrochozoa</taxon>
        <taxon>Platyhelminthes</taxon>
        <taxon>Monogenea</taxon>
        <taxon>Monopisthocotylea</taxon>
        <taxon>Dactylogyridea</taxon>
        <taxon>Ancyrocephalidae</taxon>
        <taxon>Cichlidogyrus</taxon>
    </lineage>
</organism>
<accession>A0ABD2PY86</accession>
<protein>
    <recommendedName>
        <fullName evidence="4">Strictosidine synthase conserved region domain-containing protein</fullName>
    </recommendedName>
</protein>
<evidence type="ECO:0000313" key="5">
    <source>
        <dbReference type="EMBL" id="KAL3310791.1"/>
    </source>
</evidence>
<dbReference type="Proteomes" id="UP001626550">
    <property type="component" value="Unassembled WGS sequence"/>
</dbReference>
<dbReference type="InterPro" id="IPR011042">
    <property type="entry name" value="6-blade_b-propeller_TolB-like"/>
</dbReference>
<dbReference type="SUPFAM" id="SSF63829">
    <property type="entry name" value="Calcium-dependent phosphotriesterase"/>
    <property type="match status" value="1"/>
</dbReference>
<evidence type="ECO:0000256" key="3">
    <source>
        <dbReference type="ARBA" id="ARBA00023180"/>
    </source>
</evidence>
<dbReference type="Pfam" id="PF03088">
    <property type="entry name" value="Str_synth"/>
    <property type="match status" value="1"/>
</dbReference>
<name>A0ABD2PY86_9PLAT</name>
<evidence type="ECO:0000313" key="6">
    <source>
        <dbReference type="Proteomes" id="UP001626550"/>
    </source>
</evidence>
<dbReference type="Gene3D" id="2.120.10.30">
    <property type="entry name" value="TolB, C-terminal domain"/>
    <property type="match status" value="1"/>
</dbReference>
<keyword evidence="2" id="KW-0597">Phosphoprotein</keyword>
<proteinExistence type="inferred from homology"/>